<keyword evidence="1" id="KW-0129">CBS domain</keyword>
<dbReference type="Gene3D" id="3.10.580.10">
    <property type="entry name" value="CBS-domain"/>
    <property type="match status" value="1"/>
</dbReference>
<comment type="caution">
    <text evidence="3">The sequence shown here is derived from an EMBL/GenBank/DDBJ whole genome shotgun (WGS) entry which is preliminary data.</text>
</comment>
<dbReference type="PANTHER" id="PTHR43080:SF2">
    <property type="entry name" value="CBS DOMAIN-CONTAINING PROTEIN"/>
    <property type="match status" value="1"/>
</dbReference>
<evidence type="ECO:0000259" key="2">
    <source>
        <dbReference type="PROSITE" id="PS51371"/>
    </source>
</evidence>
<dbReference type="PANTHER" id="PTHR43080">
    <property type="entry name" value="CBS DOMAIN-CONTAINING PROTEIN CBSX3, MITOCHONDRIAL"/>
    <property type="match status" value="1"/>
</dbReference>
<accession>T0YJT9</accession>
<organism evidence="3">
    <name type="scientific">mine drainage metagenome</name>
    <dbReference type="NCBI Taxonomy" id="410659"/>
    <lineage>
        <taxon>unclassified sequences</taxon>
        <taxon>metagenomes</taxon>
        <taxon>ecological metagenomes</taxon>
    </lineage>
</organism>
<reference evidence="3" key="1">
    <citation type="submission" date="2013-08" db="EMBL/GenBank/DDBJ databases">
        <authorList>
            <person name="Mendez C."/>
            <person name="Richter M."/>
            <person name="Ferrer M."/>
            <person name="Sanchez J."/>
        </authorList>
    </citation>
    <scope>NUCLEOTIDE SEQUENCE</scope>
</reference>
<dbReference type="PROSITE" id="PS51371">
    <property type="entry name" value="CBS"/>
    <property type="match status" value="2"/>
</dbReference>
<dbReference type="InterPro" id="IPR046342">
    <property type="entry name" value="CBS_dom_sf"/>
</dbReference>
<gene>
    <name evidence="3" type="ORF">B1A_18162</name>
</gene>
<feature type="domain" description="CBS" evidence="2">
    <location>
        <begin position="102"/>
        <end position="157"/>
    </location>
</feature>
<dbReference type="SUPFAM" id="SSF54631">
    <property type="entry name" value="CBS-domain pair"/>
    <property type="match status" value="1"/>
</dbReference>
<dbReference type="EMBL" id="AUZX01013387">
    <property type="protein sequence ID" value="EQD35696.1"/>
    <property type="molecule type" value="Genomic_DNA"/>
</dbReference>
<reference evidence="3" key="2">
    <citation type="journal article" date="2014" name="ISME J.">
        <title>Microbial stratification in low pH oxic and suboxic macroscopic growths along an acid mine drainage.</title>
        <authorList>
            <person name="Mendez-Garcia C."/>
            <person name="Mesa V."/>
            <person name="Sprenger R.R."/>
            <person name="Richter M."/>
            <person name="Diez M.S."/>
            <person name="Solano J."/>
            <person name="Bargiela R."/>
            <person name="Golyshina O.V."/>
            <person name="Manteca A."/>
            <person name="Ramos J.L."/>
            <person name="Gallego J.R."/>
            <person name="Llorente I."/>
            <person name="Martins Dos Santos V.A."/>
            <person name="Jensen O.N."/>
            <person name="Pelaez A.I."/>
            <person name="Sanchez J."/>
            <person name="Ferrer M."/>
        </authorList>
    </citation>
    <scope>NUCLEOTIDE SEQUENCE</scope>
</reference>
<dbReference type="Pfam" id="PF00571">
    <property type="entry name" value="CBS"/>
    <property type="match status" value="2"/>
</dbReference>
<dbReference type="InterPro" id="IPR000644">
    <property type="entry name" value="CBS_dom"/>
</dbReference>
<protein>
    <submittedName>
        <fullName evidence="3">Signal transduction protein with CBS domain protein</fullName>
    </submittedName>
</protein>
<dbReference type="CDD" id="cd04623">
    <property type="entry name" value="CBS_pair_bac_euk"/>
    <property type="match status" value="1"/>
</dbReference>
<proteinExistence type="predicted"/>
<dbReference type="InterPro" id="IPR051257">
    <property type="entry name" value="Diverse_CBS-Domain"/>
</dbReference>
<dbReference type="InterPro" id="IPR044725">
    <property type="entry name" value="CBSX3_CBS_dom"/>
</dbReference>
<feature type="domain" description="CBS" evidence="2">
    <location>
        <begin position="35"/>
        <end position="93"/>
    </location>
</feature>
<name>T0YJT9_9ZZZZ</name>
<dbReference type="AlphaFoldDB" id="T0YJT9"/>
<dbReference type="SMART" id="SM00116">
    <property type="entry name" value="CBS"/>
    <property type="match status" value="2"/>
</dbReference>
<sequence>MELLCDVKPGAALRARLSHSHTLGGVMRQVKHLLESKGSTVHAIAPEQSVLEAVRRMAEHRIGALLVMQGKQLLGIVSERDYARKVILQGRASTDTPVRGIMTTPVLTVSPEESVEACMRLCTDSRVRHLPVVERGGVVGVISIGDLVKAVIDDQAEEIEHLQRYIAG</sequence>
<evidence type="ECO:0000256" key="1">
    <source>
        <dbReference type="ARBA" id="ARBA00023122"/>
    </source>
</evidence>
<evidence type="ECO:0000313" key="3">
    <source>
        <dbReference type="EMBL" id="EQD35696.1"/>
    </source>
</evidence>